<feature type="transmembrane region" description="Helical" evidence="1">
    <location>
        <begin position="122"/>
        <end position="139"/>
    </location>
</feature>
<dbReference type="Pfam" id="PF14256">
    <property type="entry name" value="YwiC"/>
    <property type="match status" value="1"/>
</dbReference>
<evidence type="ECO:0008006" key="4">
    <source>
        <dbReference type="Google" id="ProtNLM"/>
    </source>
</evidence>
<dbReference type="AlphaFoldDB" id="A0A150MFR7"/>
<feature type="transmembrane region" description="Helical" evidence="1">
    <location>
        <begin position="225"/>
        <end position="243"/>
    </location>
</feature>
<evidence type="ECO:0000313" key="3">
    <source>
        <dbReference type="Proteomes" id="UP000075324"/>
    </source>
</evidence>
<feature type="transmembrane region" description="Helical" evidence="1">
    <location>
        <begin position="145"/>
        <end position="165"/>
    </location>
</feature>
<organism evidence="2 3">
    <name type="scientific">Parageobacillus toebii</name>
    <dbReference type="NCBI Taxonomy" id="153151"/>
    <lineage>
        <taxon>Bacteria</taxon>
        <taxon>Bacillati</taxon>
        <taxon>Bacillota</taxon>
        <taxon>Bacilli</taxon>
        <taxon>Bacillales</taxon>
        <taxon>Anoxybacillaceae</taxon>
        <taxon>Parageobacillus</taxon>
    </lineage>
</organism>
<keyword evidence="1" id="KW-1133">Transmembrane helix</keyword>
<dbReference type="EMBL" id="LQYW01000167">
    <property type="protein sequence ID" value="KYD23268.1"/>
    <property type="molecule type" value="Genomic_DNA"/>
</dbReference>
<protein>
    <recommendedName>
        <fullName evidence="4">YwiC-like protein</fullName>
    </recommendedName>
</protein>
<keyword evidence="1" id="KW-0812">Transmembrane</keyword>
<proteinExistence type="predicted"/>
<dbReference type="InterPro" id="IPR025576">
    <property type="entry name" value="YwiC"/>
</dbReference>
<comment type="caution">
    <text evidence="2">The sequence shown here is derived from an EMBL/GenBank/DDBJ whole genome shotgun (WGS) entry which is preliminary data.</text>
</comment>
<evidence type="ECO:0000256" key="1">
    <source>
        <dbReference type="SAM" id="Phobius"/>
    </source>
</evidence>
<sequence>MKNRQKQKWIVPKQHGAWAMLIIPFVLGAYAGGFTWLHLPLFIGWFFLYLATYPLLMVVKLKRTQEYMWSFYGYTAIAAVILAICLWYVPSLFYFGAAMLPFFLINLSYAKRKQERAFWNDVAAIIVFCVAGLASFYVGRGELTIEAFELAAFCFLFFLGSTFYVKTMIREKKNPMYKWLSWGYHGILMIALVVIGYPLFVLAYVPSVVRAVYLYGKSLPIMKLGILEIANAAYFLIAMIVLYS</sequence>
<name>A0A150MFR7_9BACL</name>
<reference evidence="2 3" key="1">
    <citation type="submission" date="2016-01" db="EMBL/GenBank/DDBJ databases">
        <title>Draft Genome Sequences of Seven Thermophilic Sporeformers Isolated from Foods.</title>
        <authorList>
            <person name="Berendsen E.M."/>
            <person name="Wells-Bennik M.H."/>
            <person name="Krawcyk A.O."/>
            <person name="De Jong A."/>
            <person name="Holsappel S."/>
            <person name="Eijlander R.T."/>
            <person name="Kuipers O.P."/>
        </authorList>
    </citation>
    <scope>NUCLEOTIDE SEQUENCE [LARGE SCALE GENOMIC DNA]</scope>
    <source>
        <strain evidence="2 3">B4110</strain>
    </source>
</reference>
<feature type="transmembrane region" description="Helical" evidence="1">
    <location>
        <begin position="16"/>
        <end position="36"/>
    </location>
</feature>
<dbReference type="Proteomes" id="UP000075324">
    <property type="component" value="Unassembled WGS sequence"/>
</dbReference>
<dbReference type="PATRIC" id="fig|153151.4.peg.1783"/>
<accession>A0A150MFR7</accession>
<keyword evidence="1" id="KW-0472">Membrane</keyword>
<evidence type="ECO:0000313" key="2">
    <source>
        <dbReference type="EMBL" id="KYD23268.1"/>
    </source>
</evidence>
<feature type="transmembrane region" description="Helical" evidence="1">
    <location>
        <begin position="42"/>
        <end position="59"/>
    </location>
</feature>
<feature type="transmembrane region" description="Helical" evidence="1">
    <location>
        <begin position="186"/>
        <end position="205"/>
    </location>
</feature>
<dbReference type="RefSeq" id="WP_062679128.1">
    <property type="nucleotide sequence ID" value="NZ_LQYW01000167.1"/>
</dbReference>
<gene>
    <name evidence="2" type="ORF">B4110_0946</name>
</gene>
<feature type="transmembrane region" description="Helical" evidence="1">
    <location>
        <begin position="71"/>
        <end position="89"/>
    </location>
</feature>
<feature type="transmembrane region" description="Helical" evidence="1">
    <location>
        <begin position="95"/>
        <end position="110"/>
    </location>
</feature>